<evidence type="ECO:0000256" key="15">
    <source>
        <dbReference type="SAM" id="Phobius"/>
    </source>
</evidence>
<evidence type="ECO:0000256" key="8">
    <source>
        <dbReference type="ARBA" id="ARBA00022723"/>
    </source>
</evidence>
<comment type="subcellular location">
    <subcellularLocation>
        <location evidence="1">Membrane</location>
        <topology evidence="1">Multi-pass membrane protein</topology>
    </subcellularLocation>
</comment>
<feature type="transmembrane region" description="Helical" evidence="15">
    <location>
        <begin position="204"/>
        <end position="226"/>
    </location>
</feature>
<dbReference type="GO" id="GO:0046872">
    <property type="term" value="F:metal ion binding"/>
    <property type="evidence" value="ECO:0007669"/>
    <property type="project" value="UniProtKB-KW"/>
</dbReference>
<evidence type="ECO:0000313" key="18">
    <source>
        <dbReference type="Proteomes" id="UP000186601"/>
    </source>
</evidence>
<keyword evidence="7 15" id="KW-0812">Transmembrane</keyword>
<evidence type="ECO:0000256" key="1">
    <source>
        <dbReference type="ARBA" id="ARBA00004141"/>
    </source>
</evidence>
<dbReference type="GO" id="GO:0016717">
    <property type="term" value="F:oxidoreductase activity, acting on paired donors, with oxidation of a pair of donors resulting in the reduction of molecular oxygen to two molecules of water"/>
    <property type="evidence" value="ECO:0007669"/>
    <property type="project" value="TreeGrafter"/>
</dbReference>
<dbReference type="Gene3D" id="3.10.120.10">
    <property type="entry name" value="Cytochrome b5-like heme/steroid binding domain"/>
    <property type="match status" value="1"/>
</dbReference>
<evidence type="ECO:0000256" key="7">
    <source>
        <dbReference type="ARBA" id="ARBA00022692"/>
    </source>
</evidence>
<evidence type="ECO:0000256" key="5">
    <source>
        <dbReference type="ARBA" id="ARBA00012019"/>
    </source>
</evidence>
<dbReference type="GO" id="GO:0016020">
    <property type="term" value="C:membrane"/>
    <property type="evidence" value="ECO:0007669"/>
    <property type="project" value="UniProtKB-SubCell"/>
</dbReference>
<feature type="domain" description="Cytochrome b5 heme-binding" evidence="16">
    <location>
        <begin position="3"/>
        <end position="79"/>
    </location>
</feature>
<evidence type="ECO:0000256" key="3">
    <source>
        <dbReference type="ARBA" id="ARBA00004991"/>
    </source>
</evidence>
<name>A0A2R6S5Q3_9APHY</name>
<gene>
    <name evidence="17" type="ORF">PHLCEN_2v548</name>
</gene>
<comment type="caution">
    <text evidence="17">The sequence shown here is derived from an EMBL/GenBank/DDBJ whole genome shotgun (WGS) entry which is preliminary data.</text>
</comment>
<dbReference type="GO" id="GO:0006665">
    <property type="term" value="P:sphingolipid metabolic process"/>
    <property type="evidence" value="ECO:0007669"/>
    <property type="project" value="UniProtKB-UniPathway"/>
</dbReference>
<keyword evidence="9" id="KW-0746">Sphingolipid metabolism</keyword>
<evidence type="ECO:0000256" key="13">
    <source>
        <dbReference type="ARBA" id="ARBA00023098"/>
    </source>
</evidence>
<dbReference type="PANTHER" id="PTHR19353:SF30">
    <property type="entry name" value="DELTA 8-(E)-SPHINGOLIPID DESATURASE"/>
    <property type="match status" value="1"/>
</dbReference>
<keyword evidence="12" id="KW-0408">Iron</keyword>
<evidence type="ECO:0000256" key="14">
    <source>
        <dbReference type="ARBA" id="ARBA00023136"/>
    </source>
</evidence>
<feature type="transmembrane region" description="Helical" evidence="15">
    <location>
        <begin position="246"/>
        <end position="272"/>
    </location>
</feature>
<dbReference type="InterPro" id="IPR036400">
    <property type="entry name" value="Cyt_B5-like_heme/steroid_sf"/>
</dbReference>
<comment type="similarity">
    <text evidence="4">Belongs to the fatty acid desaturase type 1 family.</text>
</comment>
<evidence type="ECO:0000256" key="9">
    <source>
        <dbReference type="ARBA" id="ARBA00022919"/>
    </source>
</evidence>
<dbReference type="Proteomes" id="UP000186601">
    <property type="component" value="Unassembled WGS sequence"/>
</dbReference>
<comment type="pathway">
    <text evidence="3">Sphingolipid metabolism.</text>
</comment>
<sequence length="278" mass="30896">MGIPLWTREKVAARILAGENLFILRDQVIRIPQSWLEAHPGGALAILHFVGRDATDEVSAFHSDDTQRRMKGYAVGAVEVGDYGWEPLLPPVMSGWVRKMGKDGKQRWYNEASTVHSSVNTERSPSSQILLVKADSFAAELEGPTLESLQCGPSPLSAKTQAQHSAAYKALHKRVTDAGLFKTRYITGYGPEVVRYTMFATIAAIAYSKGWLVTSAFFLGLFWHQLTFTVHDLGHLGVTHVWTIDRLIAIFLADFFGGLSVGWWVDVSILLLKFIIFC</sequence>
<keyword evidence="11" id="KW-0560">Oxidoreductase</keyword>
<dbReference type="PANTHER" id="PTHR19353">
    <property type="entry name" value="FATTY ACID DESATURASE 2"/>
    <property type="match status" value="1"/>
</dbReference>
<dbReference type="AlphaFoldDB" id="A0A2R6S5Q3"/>
<organism evidence="17 18">
    <name type="scientific">Hermanssonia centrifuga</name>
    <dbReference type="NCBI Taxonomy" id="98765"/>
    <lineage>
        <taxon>Eukaryota</taxon>
        <taxon>Fungi</taxon>
        <taxon>Dikarya</taxon>
        <taxon>Basidiomycota</taxon>
        <taxon>Agaricomycotina</taxon>
        <taxon>Agaricomycetes</taxon>
        <taxon>Polyporales</taxon>
        <taxon>Meruliaceae</taxon>
        <taxon>Hermanssonia</taxon>
    </lineage>
</organism>
<accession>A0A2R6S5Q3</accession>
<dbReference type="UniPathway" id="UPA00222"/>
<evidence type="ECO:0000256" key="12">
    <source>
        <dbReference type="ARBA" id="ARBA00023004"/>
    </source>
</evidence>
<keyword evidence="18" id="KW-1185">Reference proteome</keyword>
<keyword evidence="8" id="KW-0479">Metal-binding</keyword>
<comment type="pathway">
    <text evidence="2">Lipid metabolism; sphingolipid metabolism.</text>
</comment>
<dbReference type="InterPro" id="IPR001199">
    <property type="entry name" value="Cyt_B5-like_heme/steroid-bd"/>
</dbReference>
<dbReference type="EC" id="1.14.19.18" evidence="5"/>
<keyword evidence="14 15" id="KW-0472">Membrane</keyword>
<dbReference type="SUPFAM" id="SSF55856">
    <property type="entry name" value="Cytochrome b5-like heme/steroid binding domain"/>
    <property type="match status" value="1"/>
</dbReference>
<reference evidence="17 18" key="1">
    <citation type="submission" date="2018-02" db="EMBL/GenBank/DDBJ databases">
        <title>Genome sequence of the basidiomycete white-rot fungus Phlebia centrifuga.</title>
        <authorList>
            <person name="Granchi Z."/>
            <person name="Peng M."/>
            <person name="de Vries R.P."/>
            <person name="Hilden K."/>
            <person name="Makela M.R."/>
            <person name="Grigoriev I."/>
            <person name="Riley R."/>
        </authorList>
    </citation>
    <scope>NUCLEOTIDE SEQUENCE [LARGE SCALE GENOMIC DNA]</scope>
    <source>
        <strain evidence="17 18">FBCC195</strain>
    </source>
</reference>
<dbReference type="PROSITE" id="PS50255">
    <property type="entry name" value="CYTOCHROME_B5_2"/>
    <property type="match status" value="1"/>
</dbReference>
<evidence type="ECO:0000256" key="6">
    <source>
        <dbReference type="ARBA" id="ARBA00016939"/>
    </source>
</evidence>
<keyword evidence="10 15" id="KW-1133">Transmembrane helix</keyword>
<dbReference type="SMART" id="SM01117">
    <property type="entry name" value="Cyt-b5"/>
    <property type="match status" value="1"/>
</dbReference>
<evidence type="ECO:0000256" key="10">
    <source>
        <dbReference type="ARBA" id="ARBA00022989"/>
    </source>
</evidence>
<evidence type="ECO:0000256" key="4">
    <source>
        <dbReference type="ARBA" id="ARBA00009295"/>
    </source>
</evidence>
<evidence type="ECO:0000313" key="17">
    <source>
        <dbReference type="EMBL" id="PSS37621.1"/>
    </source>
</evidence>
<dbReference type="Pfam" id="PF00173">
    <property type="entry name" value="Cyt-b5"/>
    <property type="match status" value="1"/>
</dbReference>
<evidence type="ECO:0000256" key="11">
    <source>
        <dbReference type="ARBA" id="ARBA00023002"/>
    </source>
</evidence>
<dbReference type="InterPro" id="IPR012171">
    <property type="entry name" value="Fatty_acid_desaturase"/>
</dbReference>
<dbReference type="EMBL" id="MLYV02000034">
    <property type="protein sequence ID" value="PSS37621.1"/>
    <property type="molecule type" value="Genomic_DNA"/>
</dbReference>
<proteinExistence type="inferred from homology"/>
<keyword evidence="13" id="KW-0443">Lipid metabolism</keyword>
<dbReference type="OrthoDB" id="260091at2759"/>
<dbReference type="STRING" id="98765.A0A2R6S5Q3"/>
<evidence type="ECO:0000259" key="16">
    <source>
        <dbReference type="PROSITE" id="PS50255"/>
    </source>
</evidence>
<protein>
    <recommendedName>
        <fullName evidence="6">Delta 8-(E)-sphingolipid desaturase</fullName>
        <ecNumber evidence="5">1.14.19.18</ecNumber>
    </recommendedName>
</protein>
<evidence type="ECO:0000256" key="2">
    <source>
        <dbReference type="ARBA" id="ARBA00004760"/>
    </source>
</evidence>